<reference evidence="1" key="1">
    <citation type="journal article" date="2017" name="Mycologia">
        <title>Fusarium algeriense, sp. nov., a novel toxigenic crown rot pathogen of durum wheat from Algeria is nested in the Fusarium burgessii species complex.</title>
        <authorList>
            <person name="Laraba I."/>
            <person name="Keddad A."/>
            <person name="Boureghda H."/>
            <person name="Abdallah N."/>
            <person name="Vaughan M.M."/>
            <person name="Proctor R.H."/>
            <person name="Busman M."/>
            <person name="O'Donnell K."/>
        </authorList>
    </citation>
    <scope>NUCLEOTIDE SEQUENCE</scope>
    <source>
        <strain evidence="1">NRRL 25174</strain>
    </source>
</reference>
<dbReference type="OrthoDB" id="4976063at2759"/>
<reference evidence="1" key="2">
    <citation type="submission" date="2020-02" db="EMBL/GenBank/DDBJ databases">
        <title>Identification and distribution of gene clusters putatively required for synthesis of sphingolipid metabolism inhibitors in phylogenetically diverse species of the filamentous fungus Fusarium.</title>
        <authorList>
            <person name="Kim H.-S."/>
            <person name="Busman M."/>
            <person name="Brown D.W."/>
            <person name="Divon H."/>
            <person name="Uhlig S."/>
            <person name="Proctor R.H."/>
        </authorList>
    </citation>
    <scope>NUCLEOTIDE SEQUENCE</scope>
    <source>
        <strain evidence="1">NRRL 25174</strain>
    </source>
</reference>
<sequence length="250" mass="29269">MGSNPGWGMLKTEQTEPFIASSPQWKLVGESCYEKVEPFKYETNDADTERHPLSSLFTIRYTMNTKTKERTVMVDLISPNLQFMMEKALYGVENADFREPVTLVNFKTLFHKRTQLRMFRDVHSDHITAFLLDKEHFRCFIRIFEDLCEDLDNRLEALVRCDEITWEFLPELFLPKTKVLRNDGTNDIQDEGTCLECEETIDKEGMRFIRLRISLDQGGDCSIFIPEFDSKVAIRSLEVYPKDFMEDQSG</sequence>
<dbReference type="PANTHER" id="PTHR46411:SF3">
    <property type="entry name" value="AAA+ ATPASE DOMAIN-CONTAINING PROTEIN"/>
    <property type="match status" value="1"/>
</dbReference>
<evidence type="ECO:0000313" key="2">
    <source>
        <dbReference type="Proteomes" id="UP000730481"/>
    </source>
</evidence>
<dbReference type="AlphaFoldDB" id="A0A9P5A385"/>
<accession>A0A9P5A385</accession>
<organism evidence="1 2">
    <name type="scientific">Fusarium beomiforme</name>
    <dbReference type="NCBI Taxonomy" id="44412"/>
    <lineage>
        <taxon>Eukaryota</taxon>
        <taxon>Fungi</taxon>
        <taxon>Dikarya</taxon>
        <taxon>Ascomycota</taxon>
        <taxon>Pezizomycotina</taxon>
        <taxon>Sordariomycetes</taxon>
        <taxon>Hypocreomycetidae</taxon>
        <taxon>Hypocreales</taxon>
        <taxon>Nectriaceae</taxon>
        <taxon>Fusarium</taxon>
        <taxon>Fusarium burgessii species complex</taxon>
    </lineage>
</organism>
<evidence type="ECO:0000313" key="1">
    <source>
        <dbReference type="EMBL" id="KAF4331665.1"/>
    </source>
</evidence>
<name>A0A9P5A385_9HYPO</name>
<dbReference type="Proteomes" id="UP000730481">
    <property type="component" value="Unassembled WGS sequence"/>
</dbReference>
<keyword evidence="2" id="KW-1185">Reference proteome</keyword>
<gene>
    <name evidence="1" type="ORF">FBEOM_14577</name>
</gene>
<proteinExistence type="predicted"/>
<comment type="caution">
    <text evidence="1">The sequence shown here is derived from an EMBL/GenBank/DDBJ whole genome shotgun (WGS) entry which is preliminary data.</text>
</comment>
<dbReference type="EMBL" id="PVQB02001544">
    <property type="protein sequence ID" value="KAF4331665.1"/>
    <property type="molecule type" value="Genomic_DNA"/>
</dbReference>
<protein>
    <submittedName>
        <fullName evidence="1">Uncharacterized protein</fullName>
    </submittedName>
</protein>
<dbReference type="PANTHER" id="PTHR46411">
    <property type="entry name" value="FAMILY ATPASE, PUTATIVE-RELATED"/>
    <property type="match status" value="1"/>
</dbReference>